<keyword evidence="3" id="KW-1185">Reference proteome</keyword>
<dbReference type="Proteomes" id="UP001175000">
    <property type="component" value="Unassembled WGS sequence"/>
</dbReference>
<proteinExistence type="predicted"/>
<reference evidence="2" key="1">
    <citation type="submission" date="2023-06" db="EMBL/GenBank/DDBJ databases">
        <title>Genome-scale phylogeny and comparative genomics of the fungal order Sordariales.</title>
        <authorList>
            <consortium name="Lawrence Berkeley National Laboratory"/>
            <person name="Hensen N."/>
            <person name="Bonometti L."/>
            <person name="Westerberg I."/>
            <person name="Brannstrom I.O."/>
            <person name="Guillou S."/>
            <person name="Cros-Aarteil S."/>
            <person name="Calhoun S."/>
            <person name="Haridas S."/>
            <person name="Kuo A."/>
            <person name="Mondo S."/>
            <person name="Pangilinan J."/>
            <person name="Riley R."/>
            <person name="Labutti K."/>
            <person name="Andreopoulos B."/>
            <person name="Lipzen A."/>
            <person name="Chen C."/>
            <person name="Yanf M."/>
            <person name="Daum C."/>
            <person name="Ng V."/>
            <person name="Clum A."/>
            <person name="Steindorff A."/>
            <person name="Ohm R."/>
            <person name="Martin F."/>
            <person name="Silar P."/>
            <person name="Natvig D."/>
            <person name="Lalanne C."/>
            <person name="Gautier V."/>
            <person name="Ament-Velasquez S.L."/>
            <person name="Kruys A."/>
            <person name="Hutchinson M.I."/>
            <person name="Powell A.J."/>
            <person name="Barry K."/>
            <person name="Miller A.N."/>
            <person name="Grigoriev I.V."/>
            <person name="Debuchy R."/>
            <person name="Gladieux P."/>
            <person name="Thoren M.H."/>
            <person name="Johannesson H."/>
        </authorList>
    </citation>
    <scope>NUCLEOTIDE SEQUENCE</scope>
    <source>
        <strain evidence="2">CBS 606.72</strain>
    </source>
</reference>
<comment type="caution">
    <text evidence="2">The sequence shown here is derived from an EMBL/GenBank/DDBJ whole genome shotgun (WGS) entry which is preliminary data.</text>
</comment>
<protein>
    <submittedName>
        <fullName evidence="2">Uncharacterized protein</fullName>
    </submittedName>
</protein>
<sequence>MGNAWPKPPPQHRPYNRAVSARQHMTIEVTNAATENTTRNGRPGTVPFAGRYLRSGPNSELIRENNNWISGSRSGTVRAIEAPSGMRMEFHPDLAEDEDENADANNAGEPPALVDHAPTRNSHSRPATKVAVPAQRAPLGGWAANFDAYSGHGSSLEARGLDGESLYAGPRGYRGYS</sequence>
<gene>
    <name evidence="2" type="ORF">B0T14DRAFT_603871</name>
</gene>
<dbReference type="AlphaFoldDB" id="A0AA40BZY3"/>
<feature type="region of interest" description="Disordered" evidence="1">
    <location>
        <begin position="96"/>
        <end position="133"/>
    </location>
</feature>
<feature type="region of interest" description="Disordered" evidence="1">
    <location>
        <begin position="153"/>
        <end position="177"/>
    </location>
</feature>
<dbReference type="EMBL" id="JAULSU010000004">
    <property type="protein sequence ID" value="KAK0620241.1"/>
    <property type="molecule type" value="Genomic_DNA"/>
</dbReference>
<evidence type="ECO:0000256" key="1">
    <source>
        <dbReference type="SAM" id="MobiDB-lite"/>
    </source>
</evidence>
<name>A0AA40BZY3_9PEZI</name>
<accession>A0AA40BZY3</accession>
<evidence type="ECO:0000313" key="2">
    <source>
        <dbReference type="EMBL" id="KAK0620241.1"/>
    </source>
</evidence>
<organism evidence="2 3">
    <name type="scientific">Immersiella caudata</name>
    <dbReference type="NCBI Taxonomy" id="314043"/>
    <lineage>
        <taxon>Eukaryota</taxon>
        <taxon>Fungi</taxon>
        <taxon>Dikarya</taxon>
        <taxon>Ascomycota</taxon>
        <taxon>Pezizomycotina</taxon>
        <taxon>Sordariomycetes</taxon>
        <taxon>Sordariomycetidae</taxon>
        <taxon>Sordariales</taxon>
        <taxon>Lasiosphaeriaceae</taxon>
        <taxon>Immersiella</taxon>
    </lineage>
</organism>
<evidence type="ECO:0000313" key="3">
    <source>
        <dbReference type="Proteomes" id="UP001175000"/>
    </source>
</evidence>